<dbReference type="RefSeq" id="WP_160778482.1">
    <property type="nucleotide sequence ID" value="NZ_BAAAZF010000001.1"/>
</dbReference>
<evidence type="ECO:0000313" key="1">
    <source>
        <dbReference type="EMBL" id="MXP30997.1"/>
    </source>
</evidence>
<evidence type="ECO:0000313" key="3">
    <source>
        <dbReference type="Proteomes" id="UP000446786"/>
    </source>
</evidence>
<proteinExistence type="predicted"/>
<name>A0A845AWU1_9SPHN</name>
<dbReference type="AlphaFoldDB" id="A0A845AWU1"/>
<keyword evidence="3" id="KW-1185">Reference proteome</keyword>
<sequence>MSVQFADLARAVAEDGRIAPDEILSLRRLGWGDGIMTREEAEAIFAINRQITLPGNDWVDFFVEAIGEFVLNGTDPKGMCDEREADWLIRAFDHDGKLETMAELETLVRIIERARNVPDALKHYTLEQIEQAVLYGEGPTRCGGDLSATHLSAAECALLRRVIFASGGHGPAAVSRFDAEMLFRIKDATLDATNAPEWQDLFVDGTANYLRGFSAANAQLSHNRTKELEGFIADNSVNVGRFFGRMAKEAPKVANHFGKVFGQKRAGTDPTLRAIEGEIVTENEQNWLDSMIEADGKLDPLEKALIARVEEDLN</sequence>
<dbReference type="Proteomes" id="UP000446786">
    <property type="component" value="Unassembled WGS sequence"/>
</dbReference>
<dbReference type="EMBL" id="WTYE01000001">
    <property type="protein sequence ID" value="MXP30997.1"/>
    <property type="molecule type" value="Genomic_DNA"/>
</dbReference>
<evidence type="ECO:0000313" key="2">
    <source>
        <dbReference type="EMBL" id="MXP33757.1"/>
    </source>
</evidence>
<dbReference type="EMBL" id="WTYE01000001">
    <property type="protein sequence ID" value="MXP33757.1"/>
    <property type="molecule type" value="Genomic_DNA"/>
</dbReference>
<dbReference type="OrthoDB" id="7628592at2"/>
<accession>A0A845AWU1</accession>
<reference evidence="2 3" key="1">
    <citation type="submission" date="2019-12" db="EMBL/GenBank/DDBJ databases">
        <title>Genomic-based taxomic classification of the family Erythrobacteraceae.</title>
        <authorList>
            <person name="Xu L."/>
        </authorList>
    </citation>
    <scope>NUCLEOTIDE SEQUENCE [LARGE SCALE GENOMIC DNA]</scope>
    <source>
        <strain evidence="2 3">JCM 16677</strain>
    </source>
</reference>
<organism evidence="2 3">
    <name type="scientific">Parerythrobacter jejuensis</name>
    <dbReference type="NCBI Taxonomy" id="795812"/>
    <lineage>
        <taxon>Bacteria</taxon>
        <taxon>Pseudomonadati</taxon>
        <taxon>Pseudomonadota</taxon>
        <taxon>Alphaproteobacteria</taxon>
        <taxon>Sphingomonadales</taxon>
        <taxon>Erythrobacteraceae</taxon>
        <taxon>Parerythrobacter</taxon>
    </lineage>
</organism>
<protein>
    <submittedName>
        <fullName evidence="2">Uncharacterized protein</fullName>
    </submittedName>
</protein>
<gene>
    <name evidence="1" type="ORF">GRI94_04065</name>
    <name evidence="2" type="ORF">GRI94_18155</name>
</gene>
<comment type="caution">
    <text evidence="2">The sequence shown here is derived from an EMBL/GenBank/DDBJ whole genome shotgun (WGS) entry which is preliminary data.</text>
</comment>